<dbReference type="GO" id="GO:0016020">
    <property type="term" value="C:membrane"/>
    <property type="evidence" value="ECO:0007669"/>
    <property type="project" value="TreeGrafter"/>
</dbReference>
<proteinExistence type="predicted"/>
<dbReference type="OrthoDB" id="9801479at2"/>
<evidence type="ECO:0000259" key="1">
    <source>
        <dbReference type="PROSITE" id="PS50902"/>
    </source>
</evidence>
<protein>
    <submittedName>
        <fullName evidence="2">Flavodoxin/nitric oxide synthase</fullName>
    </submittedName>
</protein>
<dbReference type="InterPro" id="IPR008254">
    <property type="entry name" value="Flavodoxin/NO_synth"/>
</dbReference>
<dbReference type="AlphaFoldDB" id="D1CI86"/>
<keyword evidence="3" id="KW-1185">Reference proteome</keyword>
<evidence type="ECO:0000313" key="2">
    <source>
        <dbReference type="EMBL" id="ACZ43457.1"/>
    </source>
</evidence>
<dbReference type="InterPro" id="IPR005025">
    <property type="entry name" value="FMN_Rdtase-like_dom"/>
</dbReference>
<dbReference type="Pfam" id="PF03358">
    <property type="entry name" value="FMN_red"/>
    <property type="match status" value="1"/>
</dbReference>
<dbReference type="PROSITE" id="PS50902">
    <property type="entry name" value="FLAVODOXIN_LIKE"/>
    <property type="match status" value="1"/>
</dbReference>
<dbReference type="KEGG" id="ttr:Tter_2568"/>
<feature type="domain" description="Flavodoxin-like" evidence="1">
    <location>
        <begin position="9"/>
        <end position="186"/>
    </location>
</feature>
<dbReference type="RefSeq" id="WP_012876488.1">
    <property type="nucleotide sequence ID" value="NC_013526.1"/>
</dbReference>
<dbReference type="GO" id="GO:0010181">
    <property type="term" value="F:FMN binding"/>
    <property type="evidence" value="ECO:0007669"/>
    <property type="project" value="InterPro"/>
</dbReference>
<dbReference type="Gene3D" id="3.40.50.360">
    <property type="match status" value="1"/>
</dbReference>
<organism evidence="2 3">
    <name type="scientific">Thermobaculum terrenum (strain ATCC BAA-798 / CCMEE 7001 / YNP1)</name>
    <dbReference type="NCBI Taxonomy" id="525904"/>
    <lineage>
        <taxon>Bacteria</taxon>
        <taxon>Bacillati</taxon>
        <taxon>Chloroflexota</taxon>
        <taxon>Chloroflexia</taxon>
        <taxon>Candidatus Thermobaculales</taxon>
        <taxon>Candidatus Thermobaculaceae</taxon>
        <taxon>Thermobaculum</taxon>
    </lineage>
</organism>
<dbReference type="InterPro" id="IPR029039">
    <property type="entry name" value="Flavoprotein-like_sf"/>
</dbReference>
<dbReference type="Proteomes" id="UP000000323">
    <property type="component" value="Chromosome 2"/>
</dbReference>
<evidence type="ECO:0000313" key="3">
    <source>
        <dbReference type="Proteomes" id="UP000000323"/>
    </source>
</evidence>
<accession>D1CI86</accession>
<gene>
    <name evidence="2" type="ordered locus">Tter_2568</name>
</gene>
<dbReference type="PANTHER" id="PTHR30546">
    <property type="entry name" value="FLAVODOXIN-RELATED PROTEIN WRBA-RELATED"/>
    <property type="match status" value="1"/>
</dbReference>
<dbReference type="PANTHER" id="PTHR30546:SF23">
    <property type="entry name" value="FLAVOPROTEIN-LIKE PROTEIN YCP4-RELATED"/>
    <property type="match status" value="1"/>
</dbReference>
<dbReference type="eggNOG" id="COG0426">
    <property type="taxonomic scope" value="Bacteria"/>
</dbReference>
<dbReference type="SUPFAM" id="SSF52218">
    <property type="entry name" value="Flavoproteins"/>
    <property type="match status" value="1"/>
</dbReference>
<name>D1CI86_THET1</name>
<sequence length="202" mass="21454">MDADRDVKVAVVYYSRFGSVAAMAQAVAEGCRRVPGAEVLLYRIGEEPPPELADLRAADALVVGTPAYFGNAASPALSFFETLLSGQVGAKVEGRAPWWHQMFQDKVGAAFVSCGAEHAGSEHALQAVLRLMMHLGMVVVTPGLPEPMFVEHRSPYGAVAVAGPGGDRPPNLTELDAARELGERVATVAMWLRLGRIAAMTP</sequence>
<dbReference type="EMBL" id="CP001826">
    <property type="protein sequence ID" value="ACZ43457.1"/>
    <property type="molecule type" value="Genomic_DNA"/>
</dbReference>
<dbReference type="HOGENOM" id="CLU_1354074_0_0_0"/>
<dbReference type="STRING" id="525904.Tter_2568"/>
<dbReference type="GO" id="GO:0003955">
    <property type="term" value="F:NAD(P)H dehydrogenase (quinone) activity"/>
    <property type="evidence" value="ECO:0007669"/>
    <property type="project" value="TreeGrafter"/>
</dbReference>
<reference evidence="3" key="1">
    <citation type="journal article" date="2010" name="Stand. Genomic Sci.">
        <title>Complete genome sequence of 'Thermobaculum terrenum' type strain (YNP1).</title>
        <authorList>
            <person name="Kiss H."/>
            <person name="Cleland D."/>
            <person name="Lapidus A."/>
            <person name="Lucas S."/>
            <person name="Glavina Del Rio T."/>
            <person name="Nolan M."/>
            <person name="Tice H."/>
            <person name="Han C."/>
            <person name="Goodwin L."/>
            <person name="Pitluck S."/>
            <person name="Liolios K."/>
            <person name="Ivanova N."/>
            <person name="Mavromatis K."/>
            <person name="Ovchinnikova G."/>
            <person name="Pati A."/>
            <person name="Chen A."/>
            <person name="Palaniappan K."/>
            <person name="Land M."/>
            <person name="Hauser L."/>
            <person name="Chang Y."/>
            <person name="Jeffries C."/>
            <person name="Lu M."/>
            <person name="Brettin T."/>
            <person name="Detter J."/>
            <person name="Goker M."/>
            <person name="Tindall B."/>
            <person name="Beck B."/>
            <person name="McDermott T."/>
            <person name="Woyke T."/>
            <person name="Bristow J."/>
            <person name="Eisen J."/>
            <person name="Markowitz V."/>
            <person name="Hugenholtz P."/>
            <person name="Kyrpides N."/>
            <person name="Klenk H."/>
            <person name="Cheng J."/>
        </authorList>
    </citation>
    <scope>NUCLEOTIDE SEQUENCE [LARGE SCALE GENOMIC DNA]</scope>
    <source>
        <strain evidence="3">ATCC BAA-798 / YNP1</strain>
    </source>
</reference>